<accession>A0A224XS45</accession>
<evidence type="ECO:0000256" key="1">
    <source>
        <dbReference type="SAM" id="MobiDB-lite"/>
    </source>
</evidence>
<reference evidence="3" key="1">
    <citation type="journal article" date="2018" name="PLoS Negl. Trop. Dis.">
        <title>An insight into the salivary gland and fat body transcriptome of Panstrongylus lignarius (Hemiptera: Heteroptera), the main vector of Chagas disease in Peru.</title>
        <authorList>
            <person name="Nevoa J.C."/>
            <person name="Mendes M.T."/>
            <person name="da Silva M.V."/>
            <person name="Soares S.C."/>
            <person name="Oliveira C.J.F."/>
            <person name="Ribeiro J.M.C."/>
        </authorList>
    </citation>
    <scope>NUCLEOTIDE SEQUENCE</scope>
</reference>
<feature type="compositionally biased region" description="Low complexity" evidence="1">
    <location>
        <begin position="40"/>
        <end position="50"/>
    </location>
</feature>
<feature type="region of interest" description="Disordered" evidence="1">
    <location>
        <begin position="22"/>
        <end position="69"/>
    </location>
</feature>
<keyword evidence="2" id="KW-0732">Signal</keyword>
<protein>
    <submittedName>
        <fullName evidence="3">Putative secreted protein</fullName>
    </submittedName>
</protein>
<name>A0A224XS45_9HEMI</name>
<dbReference type="PROSITE" id="PS51257">
    <property type="entry name" value="PROKAR_LIPOPROTEIN"/>
    <property type="match status" value="1"/>
</dbReference>
<dbReference type="EMBL" id="GFTR01001091">
    <property type="protein sequence ID" value="JAW15335.1"/>
    <property type="molecule type" value="Transcribed_RNA"/>
</dbReference>
<evidence type="ECO:0000256" key="2">
    <source>
        <dbReference type="SAM" id="SignalP"/>
    </source>
</evidence>
<organism evidence="3">
    <name type="scientific">Panstrongylus lignarius</name>
    <dbReference type="NCBI Taxonomy" id="156445"/>
    <lineage>
        <taxon>Eukaryota</taxon>
        <taxon>Metazoa</taxon>
        <taxon>Ecdysozoa</taxon>
        <taxon>Arthropoda</taxon>
        <taxon>Hexapoda</taxon>
        <taxon>Insecta</taxon>
        <taxon>Pterygota</taxon>
        <taxon>Neoptera</taxon>
        <taxon>Paraneoptera</taxon>
        <taxon>Hemiptera</taxon>
        <taxon>Heteroptera</taxon>
        <taxon>Panheteroptera</taxon>
        <taxon>Cimicomorpha</taxon>
        <taxon>Reduviidae</taxon>
        <taxon>Triatominae</taxon>
        <taxon>Panstrongylus</taxon>
    </lineage>
</organism>
<dbReference type="AlphaFoldDB" id="A0A224XS45"/>
<sequence length="86" mass="9107">MCKHRHFGNFPILIALFACESSGGSSAGRPLLQKSQAKPSTSSGDTNSSSKCCNLKAAPRGGNAKDRLSNLSYTTADLLPHLRQDS</sequence>
<evidence type="ECO:0000313" key="3">
    <source>
        <dbReference type="EMBL" id="JAW15335.1"/>
    </source>
</evidence>
<feature type="signal peptide" evidence="2">
    <location>
        <begin position="1"/>
        <end position="27"/>
    </location>
</feature>
<feature type="chain" id="PRO_5013256992" evidence="2">
    <location>
        <begin position="28"/>
        <end position="86"/>
    </location>
</feature>
<proteinExistence type="predicted"/>